<dbReference type="PROSITE" id="PS51645">
    <property type="entry name" value="PHR_CRY_ALPHA_BETA"/>
    <property type="match status" value="1"/>
</dbReference>
<dbReference type="AlphaFoldDB" id="A0A7D5ZAP6"/>
<feature type="domain" description="Photolyase/cryptochrome alpha/beta" evidence="8">
    <location>
        <begin position="2"/>
        <end position="131"/>
    </location>
</feature>
<dbReference type="PANTHER" id="PTHR11455">
    <property type="entry name" value="CRYPTOCHROME"/>
    <property type="match status" value="1"/>
</dbReference>
<comment type="cofactor">
    <cofactor evidence="1">
        <name>(6R)-5,10-methylene-5,6,7,8-tetrahydrofolate</name>
        <dbReference type="ChEBI" id="CHEBI:15636"/>
    </cofactor>
</comment>
<feature type="binding site" evidence="5">
    <location>
        <position position="278"/>
    </location>
    <ligand>
        <name>FAD</name>
        <dbReference type="ChEBI" id="CHEBI:57692"/>
    </ligand>
</feature>
<dbReference type="KEGG" id="cfon:HZU75_11660"/>
<sequence>MPVHVVWLKKDLRLHDHWPLWEASQRGPVVVLYCREPSLQAQPDYSAGHWAFTRECLAELAHDLARAGLRLYVYPGEVVPALQALQQQVALAGLYSHEETGNLASFARDRAVAAWCRAAGVPWQEWPQNGVVRRLANRDHWQRHWQGRMAASPAPKLKWAQDAALAAWPSWPVGEEGAAGDFWADTPAQGQDFAARLAGGRRAAVNTLQAFLLERGGQYRGGISSPLKAVSACSRLSPYLSFGCLSLREVVQATRRRAAQLKAEAPSPTRWTQSLRSFESRLHWHCHFMQKLESEPELEQFAQNPAYLGLRESQFNPAYFQAWAAGETGYPLIDACMAMLRHTGWINFRMRAMLVSFASNNLWLHWPQPAAHLARLFLDYEPGIHYPQVQMQSGVTGINTLRIYNPIKQAQEHDPRGAFVRHWLPALRRVPDWCIFEPWLMPEGIQREAGCMLGRDYPWPVVDWARSMQLAKQRISDWRRAQPQMDELSKAVYQKHGSRRDSGSRRKRPESVSALTVQADLFANL</sequence>
<dbReference type="InterPro" id="IPR018394">
    <property type="entry name" value="DNA_photolyase_1_CS_C"/>
</dbReference>
<feature type="binding site" evidence="5">
    <location>
        <position position="219"/>
    </location>
    <ligand>
        <name>FAD</name>
        <dbReference type="ChEBI" id="CHEBI:57692"/>
    </ligand>
</feature>
<dbReference type="PANTHER" id="PTHR11455:SF9">
    <property type="entry name" value="CRYPTOCHROME CIRCADIAN CLOCK 5 ISOFORM X1"/>
    <property type="match status" value="1"/>
</dbReference>
<dbReference type="InterPro" id="IPR014729">
    <property type="entry name" value="Rossmann-like_a/b/a_fold"/>
</dbReference>
<evidence type="ECO:0000256" key="7">
    <source>
        <dbReference type="SAM" id="MobiDB-lite"/>
    </source>
</evidence>
<organism evidence="9 10">
    <name type="scientific">Chitinibacter fontanus</name>
    <dbReference type="NCBI Taxonomy" id="1737446"/>
    <lineage>
        <taxon>Bacteria</taxon>
        <taxon>Pseudomonadati</taxon>
        <taxon>Pseudomonadota</taxon>
        <taxon>Betaproteobacteria</taxon>
        <taxon>Neisseriales</taxon>
        <taxon>Chitinibacteraceae</taxon>
        <taxon>Chitinibacter</taxon>
    </lineage>
</organism>
<evidence type="ECO:0000313" key="9">
    <source>
        <dbReference type="EMBL" id="QLI83263.1"/>
    </source>
</evidence>
<name>A0A7D5ZAP6_9NEIS</name>
<comment type="cofactor">
    <cofactor evidence="5">
        <name>FAD</name>
        <dbReference type="ChEBI" id="CHEBI:57692"/>
    </cofactor>
    <text evidence="5">Binds 1 FAD per subunit.</text>
</comment>
<dbReference type="GO" id="GO:0006139">
    <property type="term" value="P:nucleobase-containing compound metabolic process"/>
    <property type="evidence" value="ECO:0007669"/>
    <property type="project" value="UniProtKB-ARBA"/>
</dbReference>
<keyword evidence="3 5" id="KW-0274">FAD</keyword>
<dbReference type="EMBL" id="CP058952">
    <property type="protein sequence ID" value="QLI83263.1"/>
    <property type="molecule type" value="Genomic_DNA"/>
</dbReference>
<evidence type="ECO:0000256" key="3">
    <source>
        <dbReference type="ARBA" id="ARBA00022827"/>
    </source>
</evidence>
<dbReference type="Gene3D" id="3.40.50.620">
    <property type="entry name" value="HUPs"/>
    <property type="match status" value="1"/>
</dbReference>
<dbReference type="InterPro" id="IPR036155">
    <property type="entry name" value="Crypto/Photolyase_N_sf"/>
</dbReference>
<dbReference type="InterPro" id="IPR002081">
    <property type="entry name" value="Cryptochrome/DNA_photolyase_1"/>
</dbReference>
<dbReference type="Pfam" id="PF00875">
    <property type="entry name" value="DNA_photolyase"/>
    <property type="match status" value="1"/>
</dbReference>
<dbReference type="GO" id="GO:0009416">
    <property type="term" value="P:response to light stimulus"/>
    <property type="evidence" value="ECO:0007669"/>
    <property type="project" value="TreeGrafter"/>
</dbReference>
<dbReference type="SUPFAM" id="SSF48173">
    <property type="entry name" value="Cryptochrome/photolyase FAD-binding domain"/>
    <property type="match status" value="1"/>
</dbReference>
<dbReference type="InterPro" id="IPR005101">
    <property type="entry name" value="Cryptochr/Photolyase_FAD-bd"/>
</dbReference>
<dbReference type="GO" id="GO:0003677">
    <property type="term" value="F:DNA binding"/>
    <property type="evidence" value="ECO:0007669"/>
    <property type="project" value="TreeGrafter"/>
</dbReference>
<evidence type="ECO:0000256" key="1">
    <source>
        <dbReference type="ARBA" id="ARBA00001932"/>
    </source>
</evidence>
<dbReference type="Pfam" id="PF03441">
    <property type="entry name" value="FAD_binding_7"/>
    <property type="match status" value="1"/>
</dbReference>
<comment type="similarity">
    <text evidence="6">Belongs to the DNA photolyase family.</text>
</comment>
<dbReference type="Gene3D" id="1.25.40.80">
    <property type="match status" value="1"/>
</dbReference>
<reference evidence="9 10" key="1">
    <citation type="journal article" date="2016" name="Int. J. Syst. Evol. Microbiol.">
        <title>Chitinibacter fontanus sp. nov., isolated from a spring.</title>
        <authorList>
            <person name="Sheu S.Y."/>
            <person name="Li Y.S."/>
            <person name="Young C.C."/>
            <person name="Chen W.M."/>
        </authorList>
    </citation>
    <scope>NUCLEOTIDE SEQUENCE [LARGE SCALE GENOMIC DNA]</scope>
    <source>
        <strain evidence="9 10">STM-7</strain>
    </source>
</reference>
<dbReference type="GO" id="GO:0071949">
    <property type="term" value="F:FAD binding"/>
    <property type="evidence" value="ECO:0007669"/>
    <property type="project" value="TreeGrafter"/>
</dbReference>
<dbReference type="GO" id="GO:0003904">
    <property type="term" value="F:deoxyribodipyrimidine photo-lyase activity"/>
    <property type="evidence" value="ECO:0007669"/>
    <property type="project" value="TreeGrafter"/>
</dbReference>
<evidence type="ECO:0000256" key="5">
    <source>
        <dbReference type="PIRSR" id="PIRSR602081-1"/>
    </source>
</evidence>
<keyword evidence="2 5" id="KW-0285">Flavoprotein</keyword>
<keyword evidence="10" id="KW-1185">Reference proteome</keyword>
<evidence type="ECO:0000256" key="6">
    <source>
        <dbReference type="RuleBase" id="RU004182"/>
    </source>
</evidence>
<evidence type="ECO:0000313" key="10">
    <source>
        <dbReference type="Proteomes" id="UP000510822"/>
    </source>
</evidence>
<accession>A0A7D5ZAP6</accession>
<proteinExistence type="inferred from homology"/>
<dbReference type="PROSITE" id="PS00394">
    <property type="entry name" value="DNA_PHOTOLYASES_1_1"/>
    <property type="match status" value="1"/>
</dbReference>
<dbReference type="InterPro" id="IPR006050">
    <property type="entry name" value="DNA_photolyase_N"/>
</dbReference>
<dbReference type="Gene3D" id="1.10.579.10">
    <property type="entry name" value="DNA Cyclobutane Dipyrimidine Photolyase, subunit A, domain 3"/>
    <property type="match status" value="1"/>
</dbReference>
<evidence type="ECO:0000259" key="8">
    <source>
        <dbReference type="PROSITE" id="PS51645"/>
    </source>
</evidence>
<keyword evidence="9" id="KW-0456">Lyase</keyword>
<dbReference type="SUPFAM" id="SSF52425">
    <property type="entry name" value="Cryptochrome/photolyase, N-terminal domain"/>
    <property type="match status" value="1"/>
</dbReference>
<dbReference type="InterPro" id="IPR036134">
    <property type="entry name" value="Crypto/Photolyase_FAD-like_sf"/>
</dbReference>
<keyword evidence="4 6" id="KW-0157">Chromophore</keyword>
<dbReference type="Proteomes" id="UP000510822">
    <property type="component" value="Chromosome"/>
</dbReference>
<gene>
    <name evidence="9" type="ORF">HZU75_11660</name>
</gene>
<evidence type="ECO:0000256" key="4">
    <source>
        <dbReference type="ARBA" id="ARBA00022991"/>
    </source>
</evidence>
<feature type="region of interest" description="Disordered" evidence="7">
    <location>
        <begin position="491"/>
        <end position="512"/>
    </location>
</feature>
<protein>
    <submittedName>
        <fullName evidence="9">Deoxyribodipyrimidine photo-lyase</fullName>
    </submittedName>
</protein>
<dbReference type="GO" id="GO:0006950">
    <property type="term" value="P:response to stress"/>
    <property type="evidence" value="ECO:0007669"/>
    <property type="project" value="UniProtKB-ARBA"/>
</dbReference>
<dbReference type="PRINTS" id="PR00147">
    <property type="entry name" value="DNAPHOTLYASE"/>
</dbReference>
<evidence type="ECO:0000256" key="2">
    <source>
        <dbReference type="ARBA" id="ARBA00022630"/>
    </source>
</evidence>